<comment type="caution">
    <text evidence="1">The sequence shown here is derived from an EMBL/GenBank/DDBJ whole genome shotgun (WGS) entry which is preliminary data.</text>
</comment>
<proteinExistence type="predicted"/>
<accession>I0SHL9</accession>
<dbReference type="RefSeq" id="WP_003035132.1">
    <property type="nucleotide sequence ID" value="NZ_AICP01000031.1"/>
</dbReference>
<evidence type="ECO:0000313" key="1">
    <source>
        <dbReference type="EMBL" id="EID22872.1"/>
    </source>
</evidence>
<dbReference type="PATRIC" id="fig|1095729.3.peg.789"/>
<sequence length="115" mass="12747">MKVSKTTWIKTLEEVLKQKTQSKVMVSEKTGNKYTTDVVPVLNVLSTGSIEEVGNKFKYSVVDTNNDLEYTIKAPNQVEVKFGTVLQFRNVRGGATNNGIGWYSADSVSVVQRNA</sequence>
<dbReference type="AlphaFoldDB" id="I0SHL9"/>
<dbReference type="Proteomes" id="UP000003245">
    <property type="component" value="Unassembled WGS sequence"/>
</dbReference>
<keyword evidence="2" id="KW-1185">Reference proteome</keyword>
<name>I0SHL9_STRAP</name>
<organism evidence="1 2">
    <name type="scientific">Streptococcus anginosus subsp. whileyi CCUG 39159</name>
    <dbReference type="NCBI Taxonomy" id="1095729"/>
    <lineage>
        <taxon>Bacteria</taxon>
        <taxon>Bacillati</taxon>
        <taxon>Bacillota</taxon>
        <taxon>Bacilli</taxon>
        <taxon>Lactobacillales</taxon>
        <taxon>Streptococcaceae</taxon>
        <taxon>Streptococcus</taxon>
        <taxon>Streptococcus anginosus group</taxon>
    </lineage>
</organism>
<reference evidence="1 2" key="1">
    <citation type="submission" date="2012-01" db="EMBL/GenBank/DDBJ databases">
        <authorList>
            <person name="Harkins D.M."/>
            <person name="Madupu R."/>
            <person name="Durkin A.S."/>
            <person name="Torralba M."/>
            <person name="Methe B."/>
            <person name="Sutton G.G."/>
            <person name="Nelson K.E."/>
        </authorList>
    </citation>
    <scope>NUCLEOTIDE SEQUENCE [LARGE SCALE GENOMIC DNA]</scope>
    <source>
        <strain evidence="1 2">CCUG 39159</strain>
    </source>
</reference>
<gene>
    <name evidence="1" type="ORF">HMPREF1043_0852</name>
</gene>
<dbReference type="EMBL" id="AICP01000031">
    <property type="protein sequence ID" value="EID22872.1"/>
    <property type="molecule type" value="Genomic_DNA"/>
</dbReference>
<protein>
    <submittedName>
        <fullName evidence="1">Uncharacterized protein</fullName>
    </submittedName>
</protein>
<evidence type="ECO:0000313" key="2">
    <source>
        <dbReference type="Proteomes" id="UP000003245"/>
    </source>
</evidence>